<keyword evidence="3" id="KW-1185">Reference proteome</keyword>
<reference evidence="2 3" key="1">
    <citation type="submission" date="2020-03" db="EMBL/GenBank/DDBJ databases">
        <title>Hydrogenophaga sp. nov. isolated from cyanobacterial mat.</title>
        <authorList>
            <person name="Thorat V."/>
            <person name="Kirdat K."/>
            <person name="Tiwarekar B."/>
            <person name="Costa E.D."/>
            <person name="Yadav A."/>
        </authorList>
    </citation>
    <scope>NUCLEOTIDE SEQUENCE [LARGE SCALE GENOMIC DNA]</scope>
    <source>
        <strain evidence="2 3">BA0156</strain>
    </source>
</reference>
<evidence type="ECO:0000313" key="3">
    <source>
        <dbReference type="Proteomes" id="UP000503162"/>
    </source>
</evidence>
<dbReference type="KEGG" id="hcz:G9Q37_00495"/>
<organism evidence="2 3">
    <name type="scientific">Hydrogenophaga crocea</name>
    <dbReference type="NCBI Taxonomy" id="2716225"/>
    <lineage>
        <taxon>Bacteria</taxon>
        <taxon>Pseudomonadati</taxon>
        <taxon>Pseudomonadota</taxon>
        <taxon>Betaproteobacteria</taxon>
        <taxon>Burkholderiales</taxon>
        <taxon>Comamonadaceae</taxon>
        <taxon>Hydrogenophaga</taxon>
    </lineage>
</organism>
<accession>A0A6G8IC01</accession>
<dbReference type="AlphaFoldDB" id="A0A6G8IC01"/>
<evidence type="ECO:0000313" key="2">
    <source>
        <dbReference type="EMBL" id="QIM50714.1"/>
    </source>
</evidence>
<proteinExistence type="predicted"/>
<feature type="transmembrane region" description="Helical" evidence="1">
    <location>
        <begin position="18"/>
        <end position="35"/>
    </location>
</feature>
<sequence length="174" mass="18767">MAALNIDFAHPRPRHPRLAWGVLALGAAGLALALLDHQAARAQHRLAEASLAQVRAVPRARTVAAAAAPTPEAQRATERARAALVRPWGAVWRELENTLTGDVALLGIDASAARLDTRLTAEATGMEPAVAYVEALRASPRVRSAQLTHHERREVEGQPLLRFTVEVRWEGVAP</sequence>
<keyword evidence="1" id="KW-1133">Transmembrane helix</keyword>
<keyword evidence="1" id="KW-0812">Transmembrane</keyword>
<gene>
    <name evidence="2" type="ORF">G9Q37_00495</name>
</gene>
<keyword evidence="1" id="KW-0472">Membrane</keyword>
<protein>
    <submittedName>
        <fullName evidence="2">PilN domain-containing protein</fullName>
    </submittedName>
</protein>
<name>A0A6G8IC01_9BURK</name>
<dbReference type="Proteomes" id="UP000503162">
    <property type="component" value="Chromosome"/>
</dbReference>
<evidence type="ECO:0000256" key="1">
    <source>
        <dbReference type="SAM" id="Phobius"/>
    </source>
</evidence>
<dbReference type="RefSeq" id="WP_166222985.1">
    <property type="nucleotide sequence ID" value="NZ_CP049989.1"/>
</dbReference>
<dbReference type="EMBL" id="CP049989">
    <property type="protein sequence ID" value="QIM50714.1"/>
    <property type="molecule type" value="Genomic_DNA"/>
</dbReference>